<dbReference type="InterPro" id="IPR011230">
    <property type="entry name" value="PAP14/16/28/29"/>
</dbReference>
<dbReference type="InterPro" id="IPR004843">
    <property type="entry name" value="Calcineurin-like_PHP"/>
</dbReference>
<sequence>MKKRLKFRDDGTFIIVQFSDVEFADQFDYDTETPKYDSETRALMERIIEAEKPDLIVFAGDVIASNRAKDPIHSFRQAVDVAEQSHIPWAAVFGNHDSEGDVPRNMMHELQLQHDYCVAEPDPEGISGSGNFVVTVSGNSENTAAALYFMDSGDYSPISDRVSGYDWIHRDRIEWYVGKSLELRRHNENQPLPALAFFHIPLPEYNDVWDFHICYGHRYEDCCSSPRINSGLFAAMVELGDVMGTFVGHDHGNDFWGTLHGIRLCYGRSTRYVSYVDGVRHDLMPTGARVIRLKEGTRQFDTWIREKDGTVVAEQLEHQPEGRKVPNGIGKKDASTA</sequence>
<dbReference type="InterPro" id="IPR029052">
    <property type="entry name" value="Metallo-depent_PP-like"/>
</dbReference>
<evidence type="ECO:0000313" key="3">
    <source>
        <dbReference type="EMBL" id="OCT11535.1"/>
    </source>
</evidence>
<evidence type="ECO:0000256" key="1">
    <source>
        <dbReference type="SAM" id="MobiDB-lite"/>
    </source>
</evidence>
<accession>A0A1C0ZTW9</accession>
<dbReference type="AlphaFoldDB" id="A0A1C0ZTW9"/>
<dbReference type="Proteomes" id="UP000093309">
    <property type="component" value="Unassembled WGS sequence"/>
</dbReference>
<feature type="domain" description="Calcineurin-like phosphoesterase" evidence="2">
    <location>
        <begin position="15"/>
        <end position="212"/>
    </location>
</feature>
<dbReference type="STRING" id="512399.A8709_04240"/>
<keyword evidence="4" id="KW-1185">Reference proteome</keyword>
<dbReference type="OrthoDB" id="9816081at2"/>
<gene>
    <name evidence="3" type="ORF">A8709_04240</name>
</gene>
<proteinExistence type="predicted"/>
<dbReference type="GO" id="GO:0005737">
    <property type="term" value="C:cytoplasm"/>
    <property type="evidence" value="ECO:0007669"/>
    <property type="project" value="TreeGrafter"/>
</dbReference>
<comment type="caution">
    <text evidence="3">The sequence shown here is derived from an EMBL/GenBank/DDBJ whole genome shotgun (WGS) entry which is preliminary data.</text>
</comment>
<dbReference type="PANTHER" id="PTHR32440:SF11">
    <property type="entry name" value="METALLOPHOSPHOESTERASE DOMAIN-CONTAINING PROTEIN"/>
    <property type="match status" value="1"/>
</dbReference>
<feature type="region of interest" description="Disordered" evidence="1">
    <location>
        <begin position="317"/>
        <end position="337"/>
    </location>
</feature>
<dbReference type="CDD" id="cd07383">
    <property type="entry name" value="MPP_Dcr2"/>
    <property type="match status" value="1"/>
</dbReference>
<dbReference type="EMBL" id="LYPC01000028">
    <property type="protein sequence ID" value="OCT11535.1"/>
    <property type="molecule type" value="Genomic_DNA"/>
</dbReference>
<organism evidence="3 4">
    <name type="scientific">Paenibacillus pectinilyticus</name>
    <dbReference type="NCBI Taxonomy" id="512399"/>
    <lineage>
        <taxon>Bacteria</taxon>
        <taxon>Bacillati</taxon>
        <taxon>Bacillota</taxon>
        <taxon>Bacilli</taxon>
        <taxon>Bacillales</taxon>
        <taxon>Paenibacillaceae</taxon>
        <taxon>Paenibacillus</taxon>
    </lineage>
</organism>
<reference evidence="4" key="1">
    <citation type="submission" date="2016-05" db="EMBL/GenBank/DDBJ databases">
        <title>Paenibacillus oryzae. sp. nov., isolated from the rice root.</title>
        <authorList>
            <person name="Zhang J."/>
            <person name="Zhang X."/>
        </authorList>
    </citation>
    <scope>NUCLEOTIDE SEQUENCE [LARGE SCALE GENOMIC DNA]</scope>
    <source>
        <strain evidence="4">KCTC13222</strain>
    </source>
</reference>
<dbReference type="PIRSF" id="PIRSF030250">
    <property type="entry name" value="Ptase_At2g46880"/>
    <property type="match status" value="1"/>
</dbReference>
<dbReference type="Pfam" id="PF00149">
    <property type="entry name" value="Metallophos"/>
    <property type="match status" value="1"/>
</dbReference>
<dbReference type="PANTHER" id="PTHR32440">
    <property type="entry name" value="PHOSPHATASE DCR2-RELATED-RELATED"/>
    <property type="match status" value="1"/>
</dbReference>
<dbReference type="Gene3D" id="3.60.21.10">
    <property type="match status" value="1"/>
</dbReference>
<dbReference type="SUPFAM" id="SSF56300">
    <property type="entry name" value="Metallo-dependent phosphatases"/>
    <property type="match status" value="1"/>
</dbReference>
<dbReference type="GO" id="GO:0016788">
    <property type="term" value="F:hydrolase activity, acting on ester bonds"/>
    <property type="evidence" value="ECO:0007669"/>
    <property type="project" value="TreeGrafter"/>
</dbReference>
<evidence type="ECO:0000313" key="4">
    <source>
        <dbReference type="Proteomes" id="UP000093309"/>
    </source>
</evidence>
<name>A0A1C0ZTW9_9BACL</name>
<evidence type="ECO:0000259" key="2">
    <source>
        <dbReference type="Pfam" id="PF00149"/>
    </source>
</evidence>
<dbReference type="RefSeq" id="WP_065858664.1">
    <property type="nucleotide sequence ID" value="NZ_LYPC01000028.1"/>
</dbReference>
<protein>
    <submittedName>
        <fullName evidence="3">Metallophosphoesterase</fullName>
    </submittedName>
</protein>